<feature type="region of interest" description="Disordered" evidence="1">
    <location>
        <begin position="136"/>
        <end position="155"/>
    </location>
</feature>
<name>A0AAW0V6L1_SCYPA</name>
<feature type="region of interest" description="Disordered" evidence="1">
    <location>
        <begin position="1"/>
        <end position="53"/>
    </location>
</feature>
<proteinExistence type="predicted"/>
<feature type="compositionally biased region" description="Basic and acidic residues" evidence="1">
    <location>
        <begin position="335"/>
        <end position="356"/>
    </location>
</feature>
<feature type="region of interest" description="Disordered" evidence="1">
    <location>
        <begin position="322"/>
        <end position="356"/>
    </location>
</feature>
<evidence type="ECO:0000313" key="2">
    <source>
        <dbReference type="EMBL" id="KAK8406292.1"/>
    </source>
</evidence>
<accession>A0AAW0V6L1</accession>
<feature type="compositionally biased region" description="Basic and acidic residues" evidence="1">
    <location>
        <begin position="139"/>
        <end position="148"/>
    </location>
</feature>
<evidence type="ECO:0000256" key="1">
    <source>
        <dbReference type="SAM" id="MobiDB-lite"/>
    </source>
</evidence>
<reference evidence="2 3" key="1">
    <citation type="submission" date="2023-03" db="EMBL/GenBank/DDBJ databases">
        <title>High-quality genome of Scylla paramamosain provides insights in environmental adaptation.</title>
        <authorList>
            <person name="Zhang L."/>
        </authorList>
    </citation>
    <scope>NUCLEOTIDE SEQUENCE [LARGE SCALE GENOMIC DNA]</scope>
    <source>
        <strain evidence="2">LZ_2023a</strain>
        <tissue evidence="2">Muscle</tissue>
    </source>
</reference>
<sequence>MRVGDAPLPGWRVEEGAGRELAGLGGTGKGQGRDRNGKPGKEGRVEAGGEKDEGKARLENILGRNGRAGSLRDNELGNADCFVKIKVKRNKKTIRKQAIDARHLLECLHDLRPAPGRIHVALDVCSYHPLSVRLEVNTDEGREPEDRNGSSCPLTESQIPQETLAASPSAGLAAALPSPLNSRPRQPAKISSVRRIVFGACVMEAGHGVAQPIRTTISVTRPRNKKTYTSYSAALDLEHMFKCASKYPDSCLAKISVRCHLGQMHFAQIGLEDFLEQLMCRGPPEEFFLFERKDRDKQWSADYYVDTDETIVSWLAGSTAVDDARGAQSEDPDPDRETKELWIKKEKLKAEETEHD</sequence>
<gene>
    <name evidence="2" type="ORF">O3P69_007172</name>
</gene>
<keyword evidence="3" id="KW-1185">Reference proteome</keyword>
<dbReference type="EMBL" id="JARAKH010000002">
    <property type="protein sequence ID" value="KAK8406292.1"/>
    <property type="molecule type" value="Genomic_DNA"/>
</dbReference>
<protein>
    <submittedName>
        <fullName evidence="2">Uncharacterized protein</fullName>
    </submittedName>
</protein>
<comment type="caution">
    <text evidence="2">The sequence shown here is derived from an EMBL/GenBank/DDBJ whole genome shotgun (WGS) entry which is preliminary data.</text>
</comment>
<organism evidence="2 3">
    <name type="scientific">Scylla paramamosain</name>
    <name type="common">Mud crab</name>
    <dbReference type="NCBI Taxonomy" id="85552"/>
    <lineage>
        <taxon>Eukaryota</taxon>
        <taxon>Metazoa</taxon>
        <taxon>Ecdysozoa</taxon>
        <taxon>Arthropoda</taxon>
        <taxon>Crustacea</taxon>
        <taxon>Multicrustacea</taxon>
        <taxon>Malacostraca</taxon>
        <taxon>Eumalacostraca</taxon>
        <taxon>Eucarida</taxon>
        <taxon>Decapoda</taxon>
        <taxon>Pleocyemata</taxon>
        <taxon>Brachyura</taxon>
        <taxon>Eubrachyura</taxon>
        <taxon>Portunoidea</taxon>
        <taxon>Portunidae</taxon>
        <taxon>Portuninae</taxon>
        <taxon>Scylla</taxon>
    </lineage>
</organism>
<dbReference type="AlphaFoldDB" id="A0AAW0V6L1"/>
<dbReference type="Proteomes" id="UP001487740">
    <property type="component" value="Unassembled WGS sequence"/>
</dbReference>
<evidence type="ECO:0000313" key="3">
    <source>
        <dbReference type="Proteomes" id="UP001487740"/>
    </source>
</evidence>
<feature type="compositionally biased region" description="Basic and acidic residues" evidence="1">
    <location>
        <begin position="31"/>
        <end position="53"/>
    </location>
</feature>